<dbReference type="InterPro" id="IPR002213">
    <property type="entry name" value="UDP_glucos_trans"/>
</dbReference>
<dbReference type="PANTHER" id="PTHR48043:SF23">
    <property type="entry name" value="UDP-GLUCURONOSYLTRANSFERASE"/>
    <property type="match status" value="1"/>
</dbReference>
<comment type="catalytic activity">
    <reaction evidence="6">
        <text>glucuronate acceptor + UDP-alpha-D-glucuronate = acceptor beta-D-glucuronoside + UDP + H(+)</text>
        <dbReference type="Rhea" id="RHEA:21032"/>
        <dbReference type="ChEBI" id="CHEBI:15378"/>
        <dbReference type="ChEBI" id="CHEBI:58052"/>
        <dbReference type="ChEBI" id="CHEBI:58223"/>
        <dbReference type="ChEBI" id="CHEBI:132367"/>
        <dbReference type="ChEBI" id="CHEBI:132368"/>
        <dbReference type="EC" id="2.4.1.17"/>
    </reaction>
</comment>
<dbReference type="Gene3D" id="3.40.50.2000">
    <property type="entry name" value="Glycogen Phosphorylase B"/>
    <property type="match status" value="1"/>
</dbReference>
<dbReference type="CDD" id="cd03784">
    <property type="entry name" value="GT1_Gtf-like"/>
    <property type="match status" value="1"/>
</dbReference>
<dbReference type="Pfam" id="PF00201">
    <property type="entry name" value="UDPGT"/>
    <property type="match status" value="1"/>
</dbReference>
<gene>
    <name evidence="9" type="ORF">PENTCL1PPCAC_10947</name>
</gene>
<evidence type="ECO:0000313" key="10">
    <source>
        <dbReference type="Proteomes" id="UP001432027"/>
    </source>
</evidence>
<name>A0AAV5T2K1_9BILA</name>
<evidence type="ECO:0000313" key="9">
    <source>
        <dbReference type="EMBL" id="GMS88772.1"/>
    </source>
</evidence>
<proteinExistence type="inferred from homology"/>
<keyword evidence="4" id="KW-0808">Transferase</keyword>
<evidence type="ECO:0000256" key="2">
    <source>
        <dbReference type="ARBA" id="ARBA00012544"/>
    </source>
</evidence>
<dbReference type="Proteomes" id="UP001432027">
    <property type="component" value="Unassembled WGS sequence"/>
</dbReference>
<keyword evidence="3" id="KW-0328">Glycosyltransferase</keyword>
<sequence length="510" mass="57489">IMEVVPFLLLLFSSVHSLKFLCYSPRFASSHVNFLGKLTDSLIDAGHEVVVLSPTLDSTVPEGTDRARLIQIPMTEASFEFETGMNENLTEWQVDYTWQVIGGWSSYAPLWVAQCHEEKFDGAFAESIDWCAVGIFHLVGISNFAITESFAQKDGLYPVSGIDVNLAYVPTIMGGHFGEAMTFTQRAFNLFNYLVYKQFVYHAVDRYQEMFEEYQPGFPGVVDLMALNSLYFLNSDPLVDFPRPSVARVIDIGGIVVSNGHKPLNETWSSIISLRPHTVLMSFGTLAKAYSMPEEYKETIRETARAFPHVTFIWKYERQSHNVSHGIPNLIEATWVPQNDLLHDPRLSLFVTHCGQGSTTEANYAGVPLVVVPVVLDQIRNAYAMARLGLGVVVDKALLATTRAFTEAVREVMEDERYKQRAVATAQMLRDKPFTGRELFVRNMEFLAVHGPLRQLDHHGRRLSFIQYYLIDVIGVALITASIVLGAVLYVIYRLVKFAHRKIAVKSKND</sequence>
<accession>A0AAV5T2K1</accession>
<keyword evidence="5 8" id="KW-0732">Signal</keyword>
<keyword evidence="10" id="KW-1185">Reference proteome</keyword>
<evidence type="ECO:0000256" key="1">
    <source>
        <dbReference type="ARBA" id="ARBA00009995"/>
    </source>
</evidence>
<dbReference type="EMBL" id="BTSX01000003">
    <property type="protein sequence ID" value="GMS88772.1"/>
    <property type="molecule type" value="Genomic_DNA"/>
</dbReference>
<reference evidence="9" key="1">
    <citation type="submission" date="2023-10" db="EMBL/GenBank/DDBJ databases">
        <title>Genome assembly of Pristionchus species.</title>
        <authorList>
            <person name="Yoshida K."/>
            <person name="Sommer R.J."/>
        </authorList>
    </citation>
    <scope>NUCLEOTIDE SEQUENCE</scope>
    <source>
        <strain evidence="9">RS0144</strain>
    </source>
</reference>
<feature type="chain" id="PRO_5043540265" description="glucuronosyltransferase" evidence="8">
    <location>
        <begin position="18"/>
        <end position="510"/>
    </location>
</feature>
<organism evidence="9 10">
    <name type="scientific">Pristionchus entomophagus</name>
    <dbReference type="NCBI Taxonomy" id="358040"/>
    <lineage>
        <taxon>Eukaryota</taxon>
        <taxon>Metazoa</taxon>
        <taxon>Ecdysozoa</taxon>
        <taxon>Nematoda</taxon>
        <taxon>Chromadorea</taxon>
        <taxon>Rhabditida</taxon>
        <taxon>Rhabditina</taxon>
        <taxon>Diplogasteromorpha</taxon>
        <taxon>Diplogasteroidea</taxon>
        <taxon>Neodiplogasteridae</taxon>
        <taxon>Pristionchus</taxon>
    </lineage>
</organism>
<feature type="transmembrane region" description="Helical" evidence="7">
    <location>
        <begin position="468"/>
        <end position="493"/>
    </location>
</feature>
<evidence type="ECO:0000256" key="6">
    <source>
        <dbReference type="ARBA" id="ARBA00047475"/>
    </source>
</evidence>
<evidence type="ECO:0000256" key="4">
    <source>
        <dbReference type="ARBA" id="ARBA00022679"/>
    </source>
</evidence>
<feature type="non-terminal residue" evidence="9">
    <location>
        <position position="1"/>
    </location>
</feature>
<evidence type="ECO:0000256" key="7">
    <source>
        <dbReference type="SAM" id="Phobius"/>
    </source>
</evidence>
<dbReference type="GO" id="GO:0015020">
    <property type="term" value="F:glucuronosyltransferase activity"/>
    <property type="evidence" value="ECO:0007669"/>
    <property type="project" value="UniProtKB-EC"/>
</dbReference>
<dbReference type="AlphaFoldDB" id="A0AAV5T2K1"/>
<comment type="caution">
    <text evidence="9">The sequence shown here is derived from an EMBL/GenBank/DDBJ whole genome shotgun (WGS) entry which is preliminary data.</text>
</comment>
<feature type="signal peptide" evidence="8">
    <location>
        <begin position="1"/>
        <end position="17"/>
    </location>
</feature>
<evidence type="ECO:0000256" key="5">
    <source>
        <dbReference type="ARBA" id="ARBA00022729"/>
    </source>
</evidence>
<dbReference type="EC" id="2.4.1.17" evidence="2"/>
<dbReference type="SUPFAM" id="SSF53756">
    <property type="entry name" value="UDP-Glycosyltransferase/glycogen phosphorylase"/>
    <property type="match status" value="1"/>
</dbReference>
<dbReference type="FunFam" id="3.40.50.2000:FF:000201">
    <property type="entry name" value="UDP-glucuronosyltransferase"/>
    <property type="match status" value="1"/>
</dbReference>
<protein>
    <recommendedName>
        <fullName evidence="2">glucuronosyltransferase</fullName>
        <ecNumber evidence="2">2.4.1.17</ecNumber>
    </recommendedName>
</protein>
<dbReference type="PANTHER" id="PTHR48043">
    <property type="entry name" value="EG:EG0003.4 PROTEIN-RELATED"/>
    <property type="match status" value="1"/>
</dbReference>
<keyword evidence="7" id="KW-1133">Transmembrane helix</keyword>
<keyword evidence="7" id="KW-0812">Transmembrane</keyword>
<evidence type="ECO:0000256" key="3">
    <source>
        <dbReference type="ARBA" id="ARBA00022676"/>
    </source>
</evidence>
<comment type="similarity">
    <text evidence="1">Belongs to the UDP-glycosyltransferase family.</text>
</comment>
<keyword evidence="7" id="KW-0472">Membrane</keyword>
<evidence type="ECO:0000256" key="8">
    <source>
        <dbReference type="SAM" id="SignalP"/>
    </source>
</evidence>
<dbReference type="InterPro" id="IPR050271">
    <property type="entry name" value="UDP-glycosyltransferase"/>
</dbReference>